<feature type="domain" description="LTD" evidence="2">
    <location>
        <begin position="995"/>
        <end position="1121"/>
    </location>
</feature>
<evidence type="ECO:0000313" key="3">
    <source>
        <dbReference type="EMBL" id="MFD2543087.1"/>
    </source>
</evidence>
<dbReference type="InterPro" id="IPR013783">
    <property type="entry name" value="Ig-like_fold"/>
</dbReference>
<dbReference type="PROSITE" id="PS51841">
    <property type="entry name" value="LTD"/>
    <property type="match status" value="2"/>
</dbReference>
<comment type="caution">
    <text evidence="3">The sequence shown here is derived from an EMBL/GenBank/DDBJ whole genome shotgun (WGS) entry which is preliminary data.</text>
</comment>
<accession>A0ABW5K641</accession>
<dbReference type="SUPFAM" id="SSF48726">
    <property type="entry name" value="Immunoglobulin"/>
    <property type="match status" value="1"/>
</dbReference>
<evidence type="ECO:0000256" key="1">
    <source>
        <dbReference type="ARBA" id="ARBA00022729"/>
    </source>
</evidence>
<dbReference type="InterPro" id="IPR045474">
    <property type="entry name" value="GEVED"/>
</dbReference>
<name>A0ABW5K641_9FLAO</name>
<dbReference type="InterPro" id="IPR026444">
    <property type="entry name" value="Secre_tail"/>
</dbReference>
<dbReference type="SMART" id="SM00060">
    <property type="entry name" value="FN3"/>
    <property type="match status" value="2"/>
</dbReference>
<dbReference type="NCBIfam" id="TIGR04183">
    <property type="entry name" value="Por_Secre_tail"/>
    <property type="match status" value="1"/>
</dbReference>
<reference evidence="4" key="1">
    <citation type="journal article" date="2019" name="Int. J. Syst. Evol. Microbiol.">
        <title>The Global Catalogue of Microorganisms (GCM) 10K type strain sequencing project: providing services to taxonomists for standard genome sequencing and annotation.</title>
        <authorList>
            <consortium name="The Broad Institute Genomics Platform"/>
            <consortium name="The Broad Institute Genome Sequencing Center for Infectious Disease"/>
            <person name="Wu L."/>
            <person name="Ma J."/>
        </authorList>
    </citation>
    <scope>NUCLEOTIDE SEQUENCE [LARGE SCALE GENOMIC DNA]</scope>
    <source>
        <strain evidence="4">KCTC 42808</strain>
    </source>
</reference>
<dbReference type="Pfam" id="PF20009">
    <property type="entry name" value="GEVED"/>
    <property type="match status" value="1"/>
</dbReference>
<keyword evidence="4" id="KW-1185">Reference proteome</keyword>
<proteinExistence type="predicted"/>
<dbReference type="Gene3D" id="2.60.40.10">
    <property type="entry name" value="Immunoglobulins"/>
    <property type="match status" value="5"/>
</dbReference>
<dbReference type="EMBL" id="JBHULM010000011">
    <property type="protein sequence ID" value="MFD2543087.1"/>
    <property type="molecule type" value="Genomic_DNA"/>
</dbReference>
<dbReference type="InterPro" id="IPR003961">
    <property type="entry name" value="FN3_dom"/>
</dbReference>
<dbReference type="NCBIfam" id="NF012200">
    <property type="entry name" value="choice_anch_D"/>
    <property type="match status" value="2"/>
</dbReference>
<dbReference type="RefSeq" id="WP_379904622.1">
    <property type="nucleotide sequence ID" value="NZ_JBHULM010000011.1"/>
</dbReference>
<sequence length="1892" mass="201169">MKKNYSLLLIAFLFALVSGYGQMSDLIISEYSEGSSNNKYVEIYNGTGSPKDLSDYELWKITNGGNWPESLITLSGTLADGDVYIIANSASNGVILAEADLTDGIATWNGNDAVGLAKLGSLIDVVGTNGADPGSGWDVAGVNNATANHTLIRKSTICDPTTNWTASSGTNTTDSEWIVYNQDEWTYIGAHTETCSPTSDLEITGSPTDHGSLCVGSSGSTVQYTITNNAPITTALNVGVTSSDTQFTVSGLSTTTIAPAGTATFDVVFTPTATGAQAATITVSSTTIADDATINLTGTGITTPTITTQPANATQVIPNTATFTVAATNATSYQWEVNTGTGWNIVTGGSGDTTASYTTSATTEAMNGNQYRCIVTNTCGSTTSTATTLTLSNSLPSNAQSLNGCFEDTTATLTWNNPSTPPTGGYIIFAIEGTTPPTAPPNDANTYTANSNFNAAPLETPASLGKVVYKGNGTTAAITGLTEDTTYSIRIFAYNGETLTGWANGTSGGSNLEQIAQGDVRNLTATPLTNQVTLNWLNPTPTSCWDEILIVANQGAVAFTPTGDGSAYTANAVYSGANQVVYKGTGNSRAITGLTNDLSYCFKAFIRRGTTWTQGVEVCATPTLTYCDSYGDGSDAYLTLIKNVEFNTINNASDNTDNDYTDYTFISTNVNLGESYNLTVNVNTDGAFTTTSKAWIDWNNDGDFEDYGEDYELGNAYNVVNGATDASPLSIDVPTNAAIGSTRMRISTKYGTSASTPCEPDFDGEVEDYTIIIQQPTGAEITVKGNNINIPSGFNAPYGLNNTLFGTINLGSSSASKTFTIKNVGLANLNLTGTPRVDITGLNPGDFSVNVQPSTATLASNAEVDFEITFTPLADGVRTATVSIANNDATGGENPFTFDIQGTGQCPASVTSTIWPTEGPVGTEITVTSSNDLSGATAQLNGVDITVLSSSTSELILQLPNDVTDGNLVVTLTTGCSSFNSFDVIDTSISGCESGTSSTTPTDIFISEVTDATSGSSSYVEIFNGTGTAVDLSDYDLKLYNNGSTSSSGTVNLTGTLANNGVHVVTIGTTSCTENNLNVSPNQSEPGLGGINFDTNKADAIVLEKTSGTNPGEKDVFGVKGSGTWANGLSFGDEGVNFRRKNDAPVLPTMTFDLAHWDIIDWTTCGDSDYVDIGIYDFSLGIPPTITLQPVAPNATCDLTATLSVTATEGVAAGLSLAYQWYYLAPTQTTWTAVTNNATYSGATSATLSIDNTLNAIDYQFYCQVREDGATCYTASEAVKLKTQKAEWNGTQWLNGITPDMNTITIINGDYNTLSETSFSACQLIVNAGNQLVIADGDYIEVINNVDVYGDGSNTDGILIEDKGSFVQRGDGVNAGTYTLHTNAVTQVNKRTAPLNNWYEYTYWSSPVVGETIGNGLLEAHPTRRYWYNGQNYLDQTAETNNNNGTVIGQDDIDDNGNDWQFTSNSDVMLPGIGYAAMHNQTGFGMPGANYEYTFEGALHTGDYTVPIYRNDLELNDNNWNFIGNPYASAIDADAFLATNTIVDTNVSETTTGVTDGAIFLWSQNSPYTDTNNGNQVLNFAQSDYAVINNTGQTAGGDGVMPTRFIPSGQGFFISLSDAASTTTFSGTVKTADVIFNNSMRVTGNNNQFFRTENSNPFEKLWINLTSDNGVFNQVLIGYIPGATNNYDGMYYDAPKNLSAGTHAILYSIIENTEENNKFAIQGKSPESLHLEEVIPLGFQTSINEATIYSISIGQLQGEFLTNNTIYLRDKLMQVVHDLSASNYSFTSETGMFNERFEIIFKDTSLSINENQFYNALNIIEQENGLVTFSTTEDVQIKNVKVYDVLGRLLYNLNGNSSTETYNLDRLSQAAYLAKVTLSNDVVITKKAIKRN</sequence>
<dbReference type="InterPro" id="IPR001322">
    <property type="entry name" value="Lamin_tail_dom"/>
</dbReference>
<feature type="domain" description="LTD" evidence="2">
    <location>
        <begin position="19"/>
        <end position="153"/>
    </location>
</feature>
<keyword evidence="1" id="KW-0732">Signal</keyword>
<dbReference type="InterPro" id="IPR036179">
    <property type="entry name" value="Ig-like_dom_sf"/>
</dbReference>
<organism evidence="3 4">
    <name type="scientific">Lacinutrix gracilariae</name>
    <dbReference type="NCBI Taxonomy" id="1747198"/>
    <lineage>
        <taxon>Bacteria</taxon>
        <taxon>Pseudomonadati</taxon>
        <taxon>Bacteroidota</taxon>
        <taxon>Flavobacteriia</taxon>
        <taxon>Flavobacteriales</taxon>
        <taxon>Flavobacteriaceae</taxon>
        <taxon>Lacinutrix</taxon>
    </lineage>
</organism>
<protein>
    <submittedName>
        <fullName evidence="3">Choice-of-anchor D domain-containing protein</fullName>
    </submittedName>
</protein>
<evidence type="ECO:0000259" key="2">
    <source>
        <dbReference type="PROSITE" id="PS51841"/>
    </source>
</evidence>
<evidence type="ECO:0000313" key="4">
    <source>
        <dbReference type="Proteomes" id="UP001597467"/>
    </source>
</evidence>
<gene>
    <name evidence="3" type="ORF">ACFSSB_12215</name>
</gene>
<dbReference type="InterPro" id="IPR036116">
    <property type="entry name" value="FN3_sf"/>
</dbReference>
<dbReference type="SUPFAM" id="SSF49265">
    <property type="entry name" value="Fibronectin type III"/>
    <property type="match status" value="1"/>
</dbReference>
<dbReference type="Proteomes" id="UP001597467">
    <property type="component" value="Unassembled WGS sequence"/>
</dbReference>
<dbReference type="Pfam" id="PF00932">
    <property type="entry name" value="LTD"/>
    <property type="match status" value="2"/>
</dbReference>